<dbReference type="VEuPathDB" id="TriTrypDB:BSAL_05045"/>
<evidence type="ECO:0000256" key="1">
    <source>
        <dbReference type="SAM" id="MobiDB-lite"/>
    </source>
</evidence>
<feature type="region of interest" description="Disordered" evidence="1">
    <location>
        <begin position="1"/>
        <end position="128"/>
    </location>
</feature>
<dbReference type="EMBL" id="CYKH01000659">
    <property type="protein sequence ID" value="CUG11595.1"/>
    <property type="molecule type" value="Genomic_DNA"/>
</dbReference>
<organism evidence="2 3">
    <name type="scientific">Bodo saltans</name>
    <name type="common">Flagellated protozoan</name>
    <dbReference type="NCBI Taxonomy" id="75058"/>
    <lineage>
        <taxon>Eukaryota</taxon>
        <taxon>Discoba</taxon>
        <taxon>Euglenozoa</taxon>
        <taxon>Kinetoplastea</taxon>
        <taxon>Metakinetoplastina</taxon>
        <taxon>Eubodonida</taxon>
        <taxon>Bodonidae</taxon>
        <taxon>Bodo</taxon>
    </lineage>
</organism>
<keyword evidence="3" id="KW-1185">Reference proteome</keyword>
<feature type="compositionally biased region" description="Polar residues" evidence="1">
    <location>
        <begin position="146"/>
        <end position="162"/>
    </location>
</feature>
<proteinExistence type="predicted"/>
<dbReference type="InterPro" id="IPR036296">
    <property type="entry name" value="SKP1-like_dim_sf"/>
</dbReference>
<feature type="compositionally biased region" description="Low complexity" evidence="1">
    <location>
        <begin position="187"/>
        <end position="197"/>
    </location>
</feature>
<dbReference type="AlphaFoldDB" id="A0A0S4IYT5"/>
<reference evidence="3" key="1">
    <citation type="submission" date="2015-09" db="EMBL/GenBank/DDBJ databases">
        <authorList>
            <consortium name="Pathogen Informatics"/>
        </authorList>
    </citation>
    <scope>NUCLEOTIDE SEQUENCE [LARGE SCALE GENOMIC DNA]</scope>
    <source>
        <strain evidence="3">Lake Konstanz</strain>
    </source>
</reference>
<feature type="compositionally biased region" description="Polar residues" evidence="1">
    <location>
        <begin position="1"/>
        <end position="10"/>
    </location>
</feature>
<name>A0A0S4IYT5_BODSA</name>
<feature type="region of interest" description="Disordered" evidence="1">
    <location>
        <begin position="143"/>
        <end position="162"/>
    </location>
</feature>
<feature type="compositionally biased region" description="Low complexity" evidence="1">
    <location>
        <begin position="18"/>
        <end position="43"/>
    </location>
</feature>
<protein>
    <submittedName>
        <fullName evidence="2">Uncharacterized protein</fullName>
    </submittedName>
</protein>
<sequence>MSTTTATPRQRSTEEDSSSIQSPDSPSSEDIVPPFLFEPQQQQVPPPPHHEDGNPNAKRHNNNSQMDSSRQHTSSSNSSVEIEAHHCTSAPPVIPVSSAMSTSSSAAPEDWRDKSEQQHRSRYVLPSHSPVETVINAVLDARPSDDASTSSSNPTAPQKSNKTASIFTGCATAFMLVPSDEHFAVSQQQQQQQQQQQESAPSTRRVKYPMIPMAHCRASQLLASFEESFAQGVGVPFDADESDERGGGGGGGPQIIPIAVQGICPSVLNLVAAYIVHFSGCDVNETTTTPGGEHVPAAAKLPTKIPTPYPPKLTTFTGGSTFEDDIFGRCDKDLSFCIGVMHAANFLGVSGLVPLASLSLALKLRGKAPNDFRKIFAACHVPQAPPVVDEYGDAK</sequence>
<gene>
    <name evidence="2" type="ORF">BSAL_05045</name>
</gene>
<accession>A0A0S4IYT5</accession>
<dbReference type="Proteomes" id="UP000051952">
    <property type="component" value="Unassembled WGS sequence"/>
</dbReference>
<feature type="compositionally biased region" description="Basic and acidic residues" evidence="1">
    <location>
        <begin position="109"/>
        <end position="119"/>
    </location>
</feature>
<dbReference type="GO" id="GO:0006511">
    <property type="term" value="P:ubiquitin-dependent protein catabolic process"/>
    <property type="evidence" value="ECO:0007669"/>
    <property type="project" value="InterPro"/>
</dbReference>
<feature type="compositionally biased region" description="Low complexity" evidence="1">
    <location>
        <begin position="97"/>
        <end position="107"/>
    </location>
</feature>
<evidence type="ECO:0000313" key="3">
    <source>
        <dbReference type="Proteomes" id="UP000051952"/>
    </source>
</evidence>
<feature type="region of interest" description="Disordered" evidence="1">
    <location>
        <begin position="183"/>
        <end position="204"/>
    </location>
</feature>
<dbReference type="SUPFAM" id="SSF81382">
    <property type="entry name" value="Skp1 dimerisation domain-like"/>
    <property type="match status" value="1"/>
</dbReference>
<evidence type="ECO:0000313" key="2">
    <source>
        <dbReference type="EMBL" id="CUG11595.1"/>
    </source>
</evidence>